<name>A0ABY6UEF7_BIOOC</name>
<protein>
    <submittedName>
        <fullName evidence="1">Uncharacterized protein</fullName>
    </submittedName>
</protein>
<evidence type="ECO:0000313" key="2">
    <source>
        <dbReference type="Proteomes" id="UP000766486"/>
    </source>
</evidence>
<gene>
    <name evidence="1" type="ORF">CLO192961_LOCUS258928</name>
</gene>
<reference evidence="1 2" key="1">
    <citation type="submission" date="2019-06" db="EMBL/GenBank/DDBJ databases">
        <authorList>
            <person name="Broberg M."/>
        </authorList>
    </citation>
    <scope>NUCLEOTIDE SEQUENCE [LARGE SCALE GENOMIC DNA]</scope>
</reference>
<keyword evidence="2" id="KW-1185">Reference proteome</keyword>
<dbReference type="EMBL" id="CABFNS010000800">
    <property type="protein sequence ID" value="VUC29376.1"/>
    <property type="molecule type" value="Genomic_DNA"/>
</dbReference>
<evidence type="ECO:0000313" key="1">
    <source>
        <dbReference type="EMBL" id="VUC29376.1"/>
    </source>
</evidence>
<sequence>MAGTFHDNDVGPFASVEYTLAHGGPGLQELDLKLRDRDVLLVVELDRTNARALHLHNVRADTLTEAKSAVDKFLNQLEPLNSTNSGHTVFQMFDRVQDDMTGPVDVALGDIDDLRSKLTEINQDELKYPKKKDSQDLNPVSEIIEACYDFLARVRSVQSKSNSSTTESNRKRDASVLTRALDMDHLRLEEYMQKKALESCLGFNWYTPSYPEHRRILEQPKYRVYHDVESGGWLHAKGSYGAPPESTREQ</sequence>
<proteinExistence type="predicted"/>
<dbReference type="Proteomes" id="UP000766486">
    <property type="component" value="Unassembled WGS sequence"/>
</dbReference>
<accession>A0ABY6UEF7</accession>
<organism evidence="1 2">
    <name type="scientific">Bionectria ochroleuca</name>
    <name type="common">Gliocladium roseum</name>
    <dbReference type="NCBI Taxonomy" id="29856"/>
    <lineage>
        <taxon>Eukaryota</taxon>
        <taxon>Fungi</taxon>
        <taxon>Dikarya</taxon>
        <taxon>Ascomycota</taxon>
        <taxon>Pezizomycotina</taxon>
        <taxon>Sordariomycetes</taxon>
        <taxon>Hypocreomycetidae</taxon>
        <taxon>Hypocreales</taxon>
        <taxon>Bionectriaceae</taxon>
        <taxon>Clonostachys</taxon>
    </lineage>
</organism>
<comment type="caution">
    <text evidence="1">The sequence shown here is derived from an EMBL/GenBank/DDBJ whole genome shotgun (WGS) entry which is preliminary data.</text>
</comment>